<name>A0A845MK38_9PROT</name>
<dbReference type="EMBL" id="WTVA01000015">
    <property type="protein sequence ID" value="MZR23750.1"/>
    <property type="molecule type" value="Genomic_DNA"/>
</dbReference>
<dbReference type="InterPro" id="IPR002912">
    <property type="entry name" value="ACT_dom"/>
</dbReference>
<gene>
    <name evidence="2" type="ORF">GQF03_15540</name>
</gene>
<feature type="domain" description="ACT" evidence="1">
    <location>
        <begin position="97"/>
        <end position="173"/>
    </location>
</feature>
<sequence length="178" mass="19329">MAEYKALLSVFSKDRVGLISLVTGFLFDKGVNLGDTSFAVLDKGGEFTSVIEVPADIAEAELVDGLRSLEGMEDADIDVRRFAFEDANTPPTEITHRIRCEGQDQPGVLARLSEVFINFDANIVYLRSDQVEIGGEKKFITLFSVYIPAGRTDNCLAALDNTASALGQTLTSETSDLI</sequence>
<dbReference type="SUPFAM" id="SSF55021">
    <property type="entry name" value="ACT-like"/>
    <property type="match status" value="2"/>
</dbReference>
<keyword evidence="3" id="KW-1185">Reference proteome</keyword>
<evidence type="ECO:0000313" key="3">
    <source>
        <dbReference type="Proteomes" id="UP000445696"/>
    </source>
</evidence>
<protein>
    <submittedName>
        <fullName evidence="2">Amino acid-binding protein</fullName>
    </submittedName>
</protein>
<feature type="domain" description="ACT" evidence="1">
    <location>
        <begin position="7"/>
        <end position="84"/>
    </location>
</feature>
<dbReference type="PANTHER" id="PTHR34875">
    <property type="entry name" value="UPF0237 PROTEIN MJ1558"/>
    <property type="match status" value="1"/>
</dbReference>
<dbReference type="InterPro" id="IPR045865">
    <property type="entry name" value="ACT-like_dom_sf"/>
</dbReference>
<dbReference type="RefSeq" id="WP_161340188.1">
    <property type="nucleotide sequence ID" value="NZ_JBHSDG010000003.1"/>
</dbReference>
<dbReference type="Gene3D" id="3.30.70.260">
    <property type="match status" value="2"/>
</dbReference>
<dbReference type="OrthoDB" id="8017168at2"/>
<proteinExistence type="predicted"/>
<evidence type="ECO:0000259" key="1">
    <source>
        <dbReference type="PROSITE" id="PS51671"/>
    </source>
</evidence>
<dbReference type="PROSITE" id="PS51671">
    <property type="entry name" value="ACT"/>
    <property type="match status" value="2"/>
</dbReference>
<comment type="caution">
    <text evidence="2">The sequence shown here is derived from an EMBL/GenBank/DDBJ whole genome shotgun (WGS) entry which is preliminary data.</text>
</comment>
<dbReference type="InterPro" id="IPR050990">
    <property type="entry name" value="UPF0237/GcvR_regulator"/>
</dbReference>
<dbReference type="PANTHER" id="PTHR34875:SF6">
    <property type="entry name" value="UPF0237 PROTEIN MJ1558"/>
    <property type="match status" value="1"/>
</dbReference>
<dbReference type="Proteomes" id="UP000445696">
    <property type="component" value="Unassembled WGS sequence"/>
</dbReference>
<dbReference type="CDD" id="cd02116">
    <property type="entry name" value="ACT"/>
    <property type="match status" value="2"/>
</dbReference>
<evidence type="ECO:0000313" key="2">
    <source>
        <dbReference type="EMBL" id="MZR23750.1"/>
    </source>
</evidence>
<organism evidence="2 3">
    <name type="scientific">Sneathiella chungangensis</name>
    <dbReference type="NCBI Taxonomy" id="1418234"/>
    <lineage>
        <taxon>Bacteria</taxon>
        <taxon>Pseudomonadati</taxon>
        <taxon>Pseudomonadota</taxon>
        <taxon>Alphaproteobacteria</taxon>
        <taxon>Sneathiellales</taxon>
        <taxon>Sneathiellaceae</taxon>
        <taxon>Sneathiella</taxon>
    </lineage>
</organism>
<reference evidence="2 3" key="1">
    <citation type="journal article" date="2014" name="Int. J. Syst. Evol. Microbiol.">
        <title>Sneathiella chungangensis sp. nov., isolated from a marine sand, and emended description of the genus Sneathiella.</title>
        <authorList>
            <person name="Siamphan C."/>
            <person name="Kim H."/>
            <person name="Lee J.S."/>
            <person name="Kim W."/>
        </authorList>
    </citation>
    <scope>NUCLEOTIDE SEQUENCE [LARGE SCALE GENOMIC DNA]</scope>
    <source>
        <strain evidence="2 3">KCTC 32476</strain>
    </source>
</reference>
<dbReference type="Pfam" id="PF13740">
    <property type="entry name" value="ACT_6"/>
    <property type="match status" value="1"/>
</dbReference>
<accession>A0A845MK38</accession>
<dbReference type="AlphaFoldDB" id="A0A845MK38"/>